<dbReference type="GO" id="GO:0003677">
    <property type="term" value="F:DNA binding"/>
    <property type="evidence" value="ECO:0007669"/>
    <property type="project" value="InterPro"/>
</dbReference>
<dbReference type="InterPro" id="IPR010982">
    <property type="entry name" value="Lambda_DNA-bd_dom_sf"/>
</dbReference>
<evidence type="ECO:0000259" key="1">
    <source>
        <dbReference type="PROSITE" id="PS50943"/>
    </source>
</evidence>
<dbReference type="RefSeq" id="WP_125001612.1">
    <property type="nucleotide sequence ID" value="NZ_RQXT01000025.1"/>
</dbReference>
<organism evidence="2 3">
    <name type="scientific">Mesorhizobium tamadayense</name>
    <dbReference type="NCBI Taxonomy" id="425306"/>
    <lineage>
        <taxon>Bacteria</taxon>
        <taxon>Pseudomonadati</taxon>
        <taxon>Pseudomonadota</taxon>
        <taxon>Alphaproteobacteria</taxon>
        <taxon>Hyphomicrobiales</taxon>
        <taxon>Phyllobacteriaceae</taxon>
        <taxon>Mesorhizobium</taxon>
    </lineage>
</organism>
<accession>A0A3P3FHF0</accession>
<dbReference type="EMBL" id="RQXT01000025">
    <property type="protein sequence ID" value="RRH98039.1"/>
    <property type="molecule type" value="Genomic_DNA"/>
</dbReference>
<dbReference type="CDD" id="cd00093">
    <property type="entry name" value="HTH_XRE"/>
    <property type="match status" value="1"/>
</dbReference>
<dbReference type="SMART" id="SM00530">
    <property type="entry name" value="HTH_XRE"/>
    <property type="match status" value="1"/>
</dbReference>
<dbReference type="OrthoDB" id="9792157at2"/>
<evidence type="ECO:0000313" key="2">
    <source>
        <dbReference type="EMBL" id="RRH98039.1"/>
    </source>
</evidence>
<dbReference type="AlphaFoldDB" id="A0A3P3FHF0"/>
<dbReference type="InterPro" id="IPR001387">
    <property type="entry name" value="Cro/C1-type_HTH"/>
</dbReference>
<comment type="caution">
    <text evidence="2">The sequence shown here is derived from an EMBL/GenBank/DDBJ whole genome shotgun (WGS) entry which is preliminary data.</text>
</comment>
<gene>
    <name evidence="2" type="ORF">EH240_19780</name>
</gene>
<dbReference type="Pfam" id="PF01381">
    <property type="entry name" value="HTH_3"/>
    <property type="match status" value="1"/>
</dbReference>
<dbReference type="PROSITE" id="PS50943">
    <property type="entry name" value="HTH_CROC1"/>
    <property type="match status" value="1"/>
</dbReference>
<dbReference type="SUPFAM" id="SSF47413">
    <property type="entry name" value="lambda repressor-like DNA-binding domains"/>
    <property type="match status" value="1"/>
</dbReference>
<dbReference type="Proteomes" id="UP000273786">
    <property type="component" value="Unassembled WGS sequence"/>
</dbReference>
<evidence type="ECO:0000313" key="3">
    <source>
        <dbReference type="Proteomes" id="UP000273786"/>
    </source>
</evidence>
<name>A0A3P3FHF0_9HYPH</name>
<dbReference type="Gene3D" id="1.10.260.40">
    <property type="entry name" value="lambda repressor-like DNA-binding domains"/>
    <property type="match status" value="1"/>
</dbReference>
<reference evidence="2 3" key="1">
    <citation type="submission" date="2018-11" db="EMBL/GenBank/DDBJ databases">
        <title>the genome of Mesorhizobium tamadayense DSM 28320.</title>
        <authorList>
            <person name="Gao J."/>
        </authorList>
    </citation>
    <scope>NUCLEOTIDE SEQUENCE [LARGE SCALE GENOMIC DNA]</scope>
    <source>
        <strain evidence="2 3">DSM 28320</strain>
    </source>
</reference>
<proteinExistence type="predicted"/>
<keyword evidence="3" id="KW-1185">Reference proteome</keyword>
<protein>
    <submittedName>
        <fullName evidence="2">XRE family transcriptional regulator</fullName>
    </submittedName>
</protein>
<sequence length="226" mass="24869">MAKWSCGFALLVYCEERLDPVECPQRDSVAGPQLFHELSVIDGPETEGGLGNAFFLAIRLDAEQEVADLGHLRTIMGKIPFRQWAIDHETIVIPVGIFPSMEEGWRDRVARLLDEQNLTMKEASRRVGRGETFVRDILKRGRDPSAANLDALSRVLGVSVADILDGTSEPGQQQVAATAVDHDDEDVRAELAEVFADLVKADKRVQRRALSVLRSAVYGSGATKTN</sequence>
<feature type="domain" description="HTH cro/C1-type" evidence="1">
    <location>
        <begin position="109"/>
        <end position="163"/>
    </location>
</feature>